<proteinExistence type="predicted"/>
<evidence type="ECO:0008006" key="3">
    <source>
        <dbReference type="Google" id="ProtNLM"/>
    </source>
</evidence>
<dbReference type="Proteomes" id="UP001054837">
    <property type="component" value="Unassembled WGS sequence"/>
</dbReference>
<accession>A0AAV4WGA9</accession>
<evidence type="ECO:0000313" key="1">
    <source>
        <dbReference type="EMBL" id="GIY80628.1"/>
    </source>
</evidence>
<reference evidence="1 2" key="1">
    <citation type="submission" date="2021-06" db="EMBL/GenBank/DDBJ databases">
        <title>Caerostris darwini draft genome.</title>
        <authorList>
            <person name="Kono N."/>
            <person name="Arakawa K."/>
        </authorList>
    </citation>
    <scope>NUCLEOTIDE SEQUENCE [LARGE SCALE GENOMIC DNA]</scope>
</reference>
<name>A0AAV4WGA9_9ARAC</name>
<protein>
    <recommendedName>
        <fullName evidence="3">TIR domain-containing protein</fullName>
    </recommendedName>
</protein>
<dbReference type="EMBL" id="BPLQ01014531">
    <property type="protein sequence ID" value="GIY80628.1"/>
    <property type="molecule type" value="Genomic_DNA"/>
</dbReference>
<comment type="caution">
    <text evidence="1">The sequence shown here is derived from an EMBL/GenBank/DDBJ whole genome shotgun (WGS) entry which is preliminary data.</text>
</comment>
<keyword evidence="2" id="KW-1185">Reference proteome</keyword>
<organism evidence="1 2">
    <name type="scientific">Caerostris darwini</name>
    <dbReference type="NCBI Taxonomy" id="1538125"/>
    <lineage>
        <taxon>Eukaryota</taxon>
        <taxon>Metazoa</taxon>
        <taxon>Ecdysozoa</taxon>
        <taxon>Arthropoda</taxon>
        <taxon>Chelicerata</taxon>
        <taxon>Arachnida</taxon>
        <taxon>Araneae</taxon>
        <taxon>Araneomorphae</taxon>
        <taxon>Entelegynae</taxon>
        <taxon>Araneoidea</taxon>
        <taxon>Araneidae</taxon>
        <taxon>Caerostris</taxon>
    </lineage>
</organism>
<evidence type="ECO:0000313" key="2">
    <source>
        <dbReference type="Proteomes" id="UP001054837"/>
    </source>
</evidence>
<sequence length="233" mass="26673">MHLVPEEQVETKILYTRNFWIIQITPPRLIIKSWGGNCGLRCRRPREDLRHAMDKLSILLDNLLASMIVNMCQNVWCKIGCHLNIVCLTKQSYTELLLPQRFSIPFLSFGLSEKKRRTWKIAQPEEKRDRARNIKEGLVNLLEKDISLLIVSYSCGSFTLEECLPLLMAECLSWRVSLFALVSKPVQVDDGRLFRNCEEVFGSYGFICSTVASFLKGEEILVSSLLVDIAKCG</sequence>
<gene>
    <name evidence="1" type="ORF">CDAR_54001</name>
</gene>
<dbReference type="AlphaFoldDB" id="A0AAV4WGA9"/>